<dbReference type="EMBL" id="JACSQB010000112">
    <property type="protein sequence ID" value="MBD8048131.1"/>
    <property type="molecule type" value="Genomic_DNA"/>
</dbReference>
<protein>
    <submittedName>
        <fullName evidence="3">Recombinase family protein</fullName>
    </submittedName>
</protein>
<keyword evidence="1" id="KW-0175">Coiled coil</keyword>
<gene>
    <name evidence="3" type="ORF">H9637_13975</name>
</gene>
<feature type="coiled-coil region" evidence="1">
    <location>
        <begin position="466"/>
        <end position="521"/>
    </location>
</feature>
<dbReference type="Pfam" id="PF13408">
    <property type="entry name" value="Zn_ribbon_recom"/>
    <property type="match status" value="1"/>
</dbReference>
<keyword evidence="4" id="KW-1185">Reference proteome</keyword>
<dbReference type="InterPro" id="IPR038109">
    <property type="entry name" value="DNA_bind_recomb_sf"/>
</dbReference>
<comment type="caution">
    <text evidence="3">The sequence shown here is derived from an EMBL/GenBank/DDBJ whole genome shotgun (WGS) entry which is preliminary data.</text>
</comment>
<dbReference type="Gene3D" id="3.90.1750.20">
    <property type="entry name" value="Putative Large Serine Recombinase, Chain B, Domain 2"/>
    <property type="match status" value="1"/>
</dbReference>
<dbReference type="Gene3D" id="3.40.50.1390">
    <property type="entry name" value="Resolvase, N-terminal catalytic domain"/>
    <property type="match status" value="1"/>
</dbReference>
<dbReference type="Proteomes" id="UP000627166">
    <property type="component" value="Unassembled WGS sequence"/>
</dbReference>
<dbReference type="InterPro" id="IPR025827">
    <property type="entry name" value="Zn_ribbon_recom_dom"/>
</dbReference>
<evidence type="ECO:0000313" key="3">
    <source>
        <dbReference type="EMBL" id="MBD8048131.1"/>
    </source>
</evidence>
<dbReference type="InterPro" id="IPR036162">
    <property type="entry name" value="Resolvase-like_N_sf"/>
</dbReference>
<dbReference type="SMART" id="SM00857">
    <property type="entry name" value="Resolvase"/>
    <property type="match status" value="1"/>
</dbReference>
<evidence type="ECO:0000259" key="2">
    <source>
        <dbReference type="SMART" id="SM00857"/>
    </source>
</evidence>
<feature type="domain" description="Resolvase/invertase-type recombinase catalytic" evidence="2">
    <location>
        <begin position="7"/>
        <end position="193"/>
    </location>
</feature>
<reference evidence="3 4" key="1">
    <citation type="submission" date="2020-08" db="EMBL/GenBank/DDBJ databases">
        <title>A Genomic Blueprint of the Chicken Gut Microbiome.</title>
        <authorList>
            <person name="Gilroy R."/>
            <person name="Ravi A."/>
            <person name="Getino M."/>
            <person name="Pursley I."/>
            <person name="Horton D.L."/>
            <person name="Alikhan N.-F."/>
            <person name="Baker D."/>
            <person name="Gharbi K."/>
            <person name="Hall N."/>
            <person name="Watson M."/>
            <person name="Adriaenssens E.M."/>
            <person name="Foster-Nyarko E."/>
            <person name="Jarju S."/>
            <person name="Secka A."/>
            <person name="Antonio M."/>
            <person name="Oren A."/>
            <person name="Chaudhuri R."/>
            <person name="La Ragione R.M."/>
            <person name="Hildebrand F."/>
            <person name="Pallen M.J."/>
        </authorList>
    </citation>
    <scope>NUCLEOTIDE SEQUENCE [LARGE SCALE GENOMIC DNA]</scope>
    <source>
        <strain evidence="3 4">N37</strain>
    </source>
</reference>
<dbReference type="InterPro" id="IPR050639">
    <property type="entry name" value="SSR_resolvase"/>
</dbReference>
<dbReference type="CDD" id="cd00338">
    <property type="entry name" value="Ser_Recombinase"/>
    <property type="match status" value="1"/>
</dbReference>
<dbReference type="PANTHER" id="PTHR30461">
    <property type="entry name" value="DNA-INVERTASE FROM LAMBDOID PROPHAGE"/>
    <property type="match status" value="1"/>
</dbReference>
<dbReference type="InterPro" id="IPR011109">
    <property type="entry name" value="DNA_bind_recombinase_dom"/>
</dbReference>
<dbReference type="RefSeq" id="WP_191741085.1">
    <property type="nucleotide sequence ID" value="NZ_JACSQB010000112.1"/>
</dbReference>
<dbReference type="SUPFAM" id="SSF53041">
    <property type="entry name" value="Resolvase-like"/>
    <property type="match status" value="2"/>
</dbReference>
<proteinExistence type="predicted"/>
<dbReference type="Pfam" id="PF07508">
    <property type="entry name" value="Recombinase"/>
    <property type="match status" value="1"/>
</dbReference>
<dbReference type="PANTHER" id="PTHR30461:SF23">
    <property type="entry name" value="DNA RECOMBINASE-RELATED"/>
    <property type="match status" value="1"/>
</dbReference>
<accession>A0ABR8YW16</accession>
<dbReference type="InterPro" id="IPR006119">
    <property type="entry name" value="Resolv_N"/>
</dbReference>
<dbReference type="Pfam" id="PF00239">
    <property type="entry name" value="Resolvase"/>
    <property type="match status" value="1"/>
</dbReference>
<sequence length="680" mass="77626">MSKKIKVACYCRVSTDKKEQASSLANQESFFRDYLKKSKEYELYKVYPDKGLSGTLLKRENFEEMLKDAGLDIDDYSYTYHPINSLSDQAEGKQSEVIRKEYVIIDRGRKPKFNYIFVRNTSRFARNILITDVLRKLRNKKVYVRFLDIDKSTENESDITVIQLFQTFDELFVRDLSRKVRQGNERSVANRIVRSHPKLYGYNYIKRRNLSENNQLRRKPEEARVIQIIYRLYAGCFSPTTPQESFISCDHACSTCQIQRSSGVGIRQIINYLTANDIKTRAKKNFGSTTLKNILSNEKYAGYLNTGKYDTGIIFETKTYPKVKDDYLVEPAPEYIDEIISMELFEICETIRLSRSDDLQLKGKAPSSSLYGGGFLKCSKCGANYGSNVDKGKPFYQCGRKKSKGLKACTSANVSEAAITEYINLLMSGGLTPYIYSHRQATLLDGFNAASRRLSFIRRNRDDVKVQTLQDKQAQLTRRIENLRLQLADGEGNTTIINNLISKTEVELAEIEIELDRYTKKPLQFLKEAEDLLSAIEPYLSLLEDLQANMQTTTYTIEEFISYVDFLTIYGETNPTGGGGKPAEVNIIPTLTPDTKIKSILSVEEPDLKTYFPIKVQANARIELLADDEVIITKRTLKKREADALDTDPENTKLFPLTALNSTFSVLSDELKALQTLYSC</sequence>
<organism evidence="3 4">
    <name type="scientific">Clostridium faecium</name>
    <dbReference type="NCBI Taxonomy" id="2762223"/>
    <lineage>
        <taxon>Bacteria</taxon>
        <taxon>Bacillati</taxon>
        <taxon>Bacillota</taxon>
        <taxon>Clostridia</taxon>
        <taxon>Eubacteriales</taxon>
        <taxon>Clostridiaceae</taxon>
        <taxon>Clostridium</taxon>
    </lineage>
</organism>
<evidence type="ECO:0000313" key="4">
    <source>
        <dbReference type="Proteomes" id="UP000627166"/>
    </source>
</evidence>
<name>A0ABR8YW16_9CLOT</name>
<evidence type="ECO:0000256" key="1">
    <source>
        <dbReference type="SAM" id="Coils"/>
    </source>
</evidence>